<evidence type="ECO:0000313" key="3">
    <source>
        <dbReference type="EMBL" id="SMF28803.1"/>
    </source>
</evidence>
<dbReference type="OrthoDB" id="327733at2"/>
<evidence type="ECO:0000259" key="1">
    <source>
        <dbReference type="Pfam" id="PF09423"/>
    </source>
</evidence>
<gene>
    <name evidence="3" type="ORF">SAMN06296036_10947</name>
</gene>
<reference evidence="4" key="1">
    <citation type="submission" date="2017-04" db="EMBL/GenBank/DDBJ databases">
        <authorList>
            <person name="Varghese N."/>
            <person name="Submissions S."/>
        </authorList>
    </citation>
    <scope>NUCLEOTIDE SEQUENCE [LARGE SCALE GENOMIC DNA]</scope>
    <source>
        <strain evidence="4">RKEM611</strain>
    </source>
</reference>
<dbReference type="Gene3D" id="3.60.21.70">
    <property type="entry name" value="PhoD-like phosphatase"/>
    <property type="match status" value="1"/>
</dbReference>
<dbReference type="STRING" id="1513793.SAMN06296036_10947"/>
<dbReference type="InterPro" id="IPR052900">
    <property type="entry name" value="Phospholipid_Metab_Enz"/>
</dbReference>
<dbReference type="CDD" id="cd07389">
    <property type="entry name" value="MPP_PhoD"/>
    <property type="match status" value="1"/>
</dbReference>
<dbReference type="InterPro" id="IPR006311">
    <property type="entry name" value="TAT_signal"/>
</dbReference>
<dbReference type="Gene3D" id="2.60.40.380">
    <property type="entry name" value="Purple acid phosphatase-like, N-terminal"/>
    <property type="match status" value="1"/>
</dbReference>
<dbReference type="PROSITE" id="PS51257">
    <property type="entry name" value="PROKAR_LIPOPROTEIN"/>
    <property type="match status" value="1"/>
</dbReference>
<dbReference type="PANTHER" id="PTHR43606:SF2">
    <property type="entry name" value="ALKALINE PHOSPHATASE FAMILY PROTEIN (AFU_ORTHOLOGUE AFUA_5G03860)"/>
    <property type="match status" value="1"/>
</dbReference>
<accession>A0A1Y6BU13</accession>
<dbReference type="InterPro" id="IPR038607">
    <property type="entry name" value="PhoD-like_sf"/>
</dbReference>
<dbReference type="PROSITE" id="PS51318">
    <property type="entry name" value="TAT"/>
    <property type="match status" value="1"/>
</dbReference>
<evidence type="ECO:0000313" key="4">
    <source>
        <dbReference type="Proteomes" id="UP000192907"/>
    </source>
</evidence>
<dbReference type="Pfam" id="PF09423">
    <property type="entry name" value="PhoD"/>
    <property type="match status" value="1"/>
</dbReference>
<dbReference type="AlphaFoldDB" id="A0A1Y6BU13"/>
<dbReference type="Proteomes" id="UP000192907">
    <property type="component" value="Unassembled WGS sequence"/>
</dbReference>
<proteinExistence type="predicted"/>
<dbReference type="InterPro" id="IPR029052">
    <property type="entry name" value="Metallo-depent_PP-like"/>
</dbReference>
<feature type="domain" description="Phospholipase D N-terminal" evidence="2">
    <location>
        <begin position="43"/>
        <end position="133"/>
    </location>
</feature>
<protein>
    <submittedName>
        <fullName evidence="3">Alkaline phosphatase D</fullName>
    </submittedName>
</protein>
<evidence type="ECO:0000259" key="2">
    <source>
        <dbReference type="Pfam" id="PF16655"/>
    </source>
</evidence>
<dbReference type="InterPro" id="IPR032093">
    <property type="entry name" value="PhoD_N"/>
</dbReference>
<dbReference type="InterPro" id="IPR018946">
    <property type="entry name" value="PhoD-like_MPP"/>
</dbReference>
<feature type="domain" description="PhoD-like phosphatase metallophosphatase" evidence="1">
    <location>
        <begin position="144"/>
        <end position="540"/>
    </location>
</feature>
<dbReference type="EMBL" id="FWZT01000009">
    <property type="protein sequence ID" value="SMF28803.1"/>
    <property type="molecule type" value="Genomic_DNA"/>
</dbReference>
<name>A0A1Y6BU13_9BACT</name>
<organism evidence="3 4">
    <name type="scientific">Pseudobacteriovorax antillogorgiicola</name>
    <dbReference type="NCBI Taxonomy" id="1513793"/>
    <lineage>
        <taxon>Bacteria</taxon>
        <taxon>Pseudomonadati</taxon>
        <taxon>Bdellovibrionota</taxon>
        <taxon>Oligoflexia</taxon>
        <taxon>Oligoflexales</taxon>
        <taxon>Pseudobacteriovoracaceae</taxon>
        <taxon>Pseudobacteriovorax</taxon>
    </lineage>
</organism>
<dbReference type="RefSeq" id="WP_132319438.1">
    <property type="nucleotide sequence ID" value="NZ_FWZT01000009.1"/>
</dbReference>
<sequence>MSVFNTRRDFFKLSALGFGAAVFASGISACDDVLDDGIRFKDGVASGDPLADRVILWTRVTPDDPATAEAYTVAFEVATDQNFQNIVVAGVFDTNRDRDYTVKVDVGGLSPATSYFYRFRSSDTLSPAGRTKTLPVGSVSQVKLAAVSCSNYPAGRFYVYRELAKQDDLDAILHLGDYIYEYQRGGYASENAPELGRESQPELELLKLDDYRQRYQQYRSDRDLQAVHQAHPFIVVWDDHEVANDAWRNGAENHQEDEGEFSVRKLAALQAYAEWMPIRPASAEDNETIYRSFAFGNLVDLHMLDTRIIGRDEPLEYGNFVGEEGLDFAAALQAIADPERTLLGAEQRDWLLGKLKRNKATWQVLGQQVLMGRMYLPGAVATQQISIADFARLATLAQRAAAGDTLTAEELKFLQDNQALLAIPRLPYNLDAWDAFDAERQLILNTAKESGANLIVLAGDTHNAWANQLKSLEGDLCGMEFATSSVTSPGLESYLGIPDAAIPQTEAQLVALVEGLQYCNSKDRGFLTLTFSPEKVSARFSFVSSILDSDYTLLSDREFVTDLDAVGSKS</sequence>
<dbReference type="PANTHER" id="PTHR43606">
    <property type="entry name" value="PHOSPHATASE, PUTATIVE (AFU_ORTHOLOGUE AFUA_6G08710)-RELATED"/>
    <property type="match status" value="1"/>
</dbReference>
<keyword evidence="4" id="KW-1185">Reference proteome</keyword>
<dbReference type="Pfam" id="PF16655">
    <property type="entry name" value="PhoD_N"/>
    <property type="match status" value="1"/>
</dbReference>
<dbReference type="SUPFAM" id="SSF56300">
    <property type="entry name" value="Metallo-dependent phosphatases"/>
    <property type="match status" value="1"/>
</dbReference>